<evidence type="ECO:0000313" key="7">
    <source>
        <dbReference type="EMBL" id="MDV6236063.1"/>
    </source>
</evidence>
<evidence type="ECO:0000256" key="3">
    <source>
        <dbReference type="ARBA" id="ARBA00023125"/>
    </source>
</evidence>
<dbReference type="OrthoDB" id="323816at2"/>
<reference evidence="8" key="1">
    <citation type="submission" date="2017-07" db="EMBL/GenBank/DDBJ databases">
        <title>Leptospira spp. isolated from tropical soils.</title>
        <authorList>
            <person name="Thibeaux R."/>
            <person name="Iraola G."/>
            <person name="Ferres I."/>
            <person name="Bierque E."/>
            <person name="Girault D."/>
            <person name="Soupe-Gilbert M.-E."/>
            <person name="Picardeau M."/>
            <person name="Goarant C."/>
        </authorList>
    </citation>
    <scope>NUCLEOTIDE SEQUENCE [LARGE SCALE GENOMIC DNA]</scope>
    <source>
        <strain evidence="8">ATI7-C-A5</strain>
    </source>
</reference>
<keyword evidence="3 5" id="KW-0238">DNA-binding</keyword>
<dbReference type="PRINTS" id="PR00455">
    <property type="entry name" value="HTHTETR"/>
</dbReference>
<dbReference type="Pfam" id="PF00440">
    <property type="entry name" value="TetR_N"/>
    <property type="match status" value="1"/>
</dbReference>
<dbReference type="GO" id="GO:0000976">
    <property type="term" value="F:transcription cis-regulatory region binding"/>
    <property type="evidence" value="ECO:0007669"/>
    <property type="project" value="TreeGrafter"/>
</dbReference>
<reference evidence="7 9" key="2">
    <citation type="journal article" date="2018" name="Microb. Genom.">
        <title>Deciphering the unexplored Leptospira diversity from soils uncovers genomic evolution to virulence.</title>
        <authorList>
            <person name="Thibeaux R."/>
            <person name="Iraola G."/>
            <person name="Ferres I."/>
            <person name="Bierque E."/>
            <person name="Girault D."/>
            <person name="Soupe-Gilbert M.E."/>
            <person name="Picardeau M."/>
            <person name="Goarant C."/>
        </authorList>
    </citation>
    <scope>NUCLEOTIDE SEQUENCE [LARGE SCALE GENOMIC DNA]</scope>
    <source>
        <strain evidence="7 9">ATI7-C-A5</strain>
    </source>
</reference>
<dbReference type="InterPro" id="IPR001647">
    <property type="entry name" value="HTH_TetR"/>
</dbReference>
<keyword evidence="1" id="KW-0678">Repressor</keyword>
<sequence>MYEILNKDISVKNGTRAKILKRAEELFLENGYSKTRMEEIARTLRMSRKTLYKHFENKGHLFSEMIREKDVRIADKVEESVRDGTSDVLEKIRTIGEFKSREFPPGFSRVCSEINLREPELFRAIPFAGTGRIYERILELFAEGIENGRFRSDIDPRIFASLLDRSLEAVLVSSELPLETPNEAVLETIYGILFYGIMNRS</sequence>
<evidence type="ECO:0000256" key="2">
    <source>
        <dbReference type="ARBA" id="ARBA00023015"/>
    </source>
</evidence>
<keyword evidence="9" id="KW-1185">Reference proteome</keyword>
<proteinExistence type="predicted"/>
<dbReference type="InterPro" id="IPR009057">
    <property type="entry name" value="Homeodomain-like_sf"/>
</dbReference>
<organism evidence="8">
    <name type="scientific">Leptospira ellisii</name>
    <dbReference type="NCBI Taxonomy" id="2023197"/>
    <lineage>
        <taxon>Bacteria</taxon>
        <taxon>Pseudomonadati</taxon>
        <taxon>Spirochaetota</taxon>
        <taxon>Spirochaetia</taxon>
        <taxon>Leptospirales</taxon>
        <taxon>Leptospiraceae</taxon>
        <taxon>Leptospira</taxon>
    </lineage>
</organism>
<feature type="DNA-binding region" description="H-T-H motif" evidence="5">
    <location>
        <begin position="36"/>
        <end position="55"/>
    </location>
</feature>
<dbReference type="PANTHER" id="PTHR30055:SF175">
    <property type="entry name" value="HTH-TYPE TRANSCRIPTIONAL REPRESSOR KSTR2"/>
    <property type="match status" value="1"/>
</dbReference>
<evidence type="ECO:0000313" key="8">
    <source>
        <dbReference type="EMBL" id="PJZ92015.1"/>
    </source>
</evidence>
<dbReference type="InterPro" id="IPR036271">
    <property type="entry name" value="Tet_transcr_reg_TetR-rel_C_sf"/>
</dbReference>
<dbReference type="InterPro" id="IPR050109">
    <property type="entry name" value="HTH-type_TetR-like_transc_reg"/>
</dbReference>
<accession>A0A2N0BII1</accession>
<accession>A0A2N0B649</accession>
<dbReference type="PROSITE" id="PS50977">
    <property type="entry name" value="HTH_TETR_2"/>
    <property type="match status" value="1"/>
</dbReference>
<keyword evidence="2" id="KW-0805">Transcription regulation</keyword>
<dbReference type="EMBL" id="NPEF02000011">
    <property type="protein sequence ID" value="MDV6236063.1"/>
    <property type="molecule type" value="Genomic_DNA"/>
</dbReference>
<dbReference type="Gene3D" id="1.10.357.10">
    <property type="entry name" value="Tetracycline Repressor, domain 2"/>
    <property type="match status" value="1"/>
</dbReference>
<dbReference type="FunFam" id="1.10.10.60:FF:000141">
    <property type="entry name" value="TetR family transcriptional regulator"/>
    <property type="match status" value="1"/>
</dbReference>
<dbReference type="Proteomes" id="UP000232122">
    <property type="component" value="Unassembled WGS sequence"/>
</dbReference>
<evidence type="ECO:0000256" key="5">
    <source>
        <dbReference type="PROSITE-ProRule" id="PRU00335"/>
    </source>
</evidence>
<dbReference type="PANTHER" id="PTHR30055">
    <property type="entry name" value="HTH-TYPE TRANSCRIPTIONAL REGULATOR RUTR"/>
    <property type="match status" value="1"/>
</dbReference>
<feature type="domain" description="HTH tetR-type" evidence="6">
    <location>
        <begin position="13"/>
        <end position="73"/>
    </location>
</feature>
<evidence type="ECO:0000313" key="9">
    <source>
        <dbReference type="Proteomes" id="UP000232122"/>
    </source>
</evidence>
<dbReference type="SUPFAM" id="SSF46689">
    <property type="entry name" value="Homeodomain-like"/>
    <property type="match status" value="1"/>
</dbReference>
<comment type="caution">
    <text evidence="8">The sequence shown here is derived from an EMBL/GenBank/DDBJ whole genome shotgun (WGS) entry which is preliminary data.</text>
</comment>
<reference evidence="7" key="3">
    <citation type="submission" date="2023-10" db="EMBL/GenBank/DDBJ databases">
        <authorList>
            <person name="Picardeau M."/>
            <person name="Thibeaux R."/>
        </authorList>
    </citation>
    <scope>NUCLEOTIDE SEQUENCE</scope>
    <source>
        <strain evidence="7">ATI7-C-A5</strain>
    </source>
</reference>
<keyword evidence="4" id="KW-0804">Transcription</keyword>
<gene>
    <name evidence="7" type="ORF">CH379_010555</name>
    <name evidence="8" type="ORF">CH379_15470</name>
</gene>
<evidence type="ECO:0000259" key="6">
    <source>
        <dbReference type="PROSITE" id="PS50977"/>
    </source>
</evidence>
<dbReference type="GO" id="GO:0003700">
    <property type="term" value="F:DNA-binding transcription factor activity"/>
    <property type="evidence" value="ECO:0007669"/>
    <property type="project" value="TreeGrafter"/>
</dbReference>
<dbReference type="AlphaFoldDB" id="A0A2N0B649"/>
<evidence type="ECO:0000256" key="4">
    <source>
        <dbReference type="ARBA" id="ARBA00023163"/>
    </source>
</evidence>
<protein>
    <submittedName>
        <fullName evidence="7">TetR/AcrR family transcriptional regulator</fullName>
    </submittedName>
</protein>
<dbReference type="EMBL" id="NPEF01000183">
    <property type="protein sequence ID" value="PJZ92015.1"/>
    <property type="molecule type" value="Genomic_DNA"/>
</dbReference>
<dbReference type="SUPFAM" id="SSF48498">
    <property type="entry name" value="Tetracyclin repressor-like, C-terminal domain"/>
    <property type="match status" value="1"/>
</dbReference>
<name>A0A2N0B649_9LEPT</name>
<evidence type="ECO:0000256" key="1">
    <source>
        <dbReference type="ARBA" id="ARBA00022491"/>
    </source>
</evidence>